<keyword evidence="1" id="KW-1133">Transmembrane helix</keyword>
<feature type="transmembrane region" description="Helical" evidence="1">
    <location>
        <begin position="169"/>
        <end position="186"/>
    </location>
</feature>
<protein>
    <submittedName>
        <fullName evidence="2">Membrane protein, putative</fullName>
    </submittedName>
</protein>
<organism evidence="2 3">
    <name type="scientific">Nitrobacter hamburgensis (strain DSM 10229 / NCIMB 13809 / X14)</name>
    <dbReference type="NCBI Taxonomy" id="323097"/>
    <lineage>
        <taxon>Bacteria</taxon>
        <taxon>Pseudomonadati</taxon>
        <taxon>Pseudomonadota</taxon>
        <taxon>Alphaproteobacteria</taxon>
        <taxon>Hyphomicrobiales</taxon>
        <taxon>Nitrobacteraceae</taxon>
        <taxon>Nitrobacter</taxon>
    </lineage>
</organism>
<feature type="transmembrane region" description="Helical" evidence="1">
    <location>
        <begin position="192"/>
        <end position="215"/>
    </location>
</feature>
<accession>Q1QFP3</accession>
<evidence type="ECO:0000313" key="2">
    <source>
        <dbReference type="EMBL" id="ABE64954.1"/>
    </source>
</evidence>
<feature type="transmembrane region" description="Helical" evidence="1">
    <location>
        <begin position="7"/>
        <end position="27"/>
    </location>
</feature>
<keyword evidence="3" id="KW-1185">Reference proteome</keyword>
<dbReference type="eggNOG" id="ENOG5032S87">
    <property type="taxonomic scope" value="Bacteria"/>
</dbReference>
<dbReference type="KEGG" id="nha:Nham_4363"/>
<dbReference type="RefSeq" id="WP_011505192.1">
    <property type="nucleotide sequence ID" value="NC_007960.1"/>
</dbReference>
<feature type="transmembrane region" description="Helical" evidence="1">
    <location>
        <begin position="64"/>
        <end position="90"/>
    </location>
</feature>
<dbReference type="AlphaFoldDB" id="Q1QFP3"/>
<dbReference type="EMBL" id="CP000321">
    <property type="protein sequence ID" value="ABE64954.1"/>
    <property type="molecule type" value="Genomic_DNA"/>
</dbReference>
<dbReference type="HOGENOM" id="CLU_098310_1_0_5"/>
<name>Q1QFP3_NITHX</name>
<dbReference type="Proteomes" id="UP000001953">
    <property type="component" value="Plasmid 2"/>
</dbReference>
<reference evidence="3" key="1">
    <citation type="submission" date="2006-03" db="EMBL/GenBank/DDBJ databases">
        <title>Complete sequence of plasmid 2 of Nitrobacter hamburgensis X14.</title>
        <authorList>
            <consortium name="US DOE Joint Genome Institute"/>
            <person name="Copeland A."/>
            <person name="Lucas S."/>
            <person name="Lapidus A."/>
            <person name="Barry K."/>
            <person name="Detter J.C."/>
            <person name="Glavina del Rio T."/>
            <person name="Hammon N."/>
            <person name="Israni S."/>
            <person name="Dalin E."/>
            <person name="Tice H."/>
            <person name="Pitluck S."/>
            <person name="Chain P."/>
            <person name="Malfatti S."/>
            <person name="Shin M."/>
            <person name="Vergez L."/>
            <person name="Schmutz J."/>
            <person name="Larimer F."/>
            <person name="Land M."/>
            <person name="Hauser L."/>
            <person name="Kyrpides N."/>
            <person name="Ivanova N."/>
            <person name="Ward B."/>
            <person name="Arp D."/>
            <person name="Klotz M."/>
            <person name="Stein L."/>
            <person name="O'Mullan G."/>
            <person name="Starkenburg S."/>
            <person name="Sayavedra L."/>
            <person name="Poret-Peterson A.T."/>
            <person name="Gentry M.E."/>
            <person name="Bruce D."/>
            <person name="Richardson P."/>
        </authorList>
    </citation>
    <scope>NUCLEOTIDE SEQUENCE [LARGE SCALE GENOMIC DNA]</scope>
    <source>
        <strain evidence="3">DSM 10229 / NCIMB 13809 / X14</strain>
        <plasmid evidence="3">Plasmid pNITHX2</plasmid>
    </source>
</reference>
<feature type="transmembrane region" description="Helical" evidence="1">
    <location>
        <begin position="102"/>
        <end position="122"/>
    </location>
</feature>
<proteinExistence type="predicted"/>
<evidence type="ECO:0000313" key="3">
    <source>
        <dbReference type="Proteomes" id="UP000001953"/>
    </source>
</evidence>
<sequence>MCFCEPVSFAAGGVLIVGGAFAGWKAFKINKRYFPVSQMPTLAGLQQLMEGHVWMGVNNSDQSMIWWAAMGFIFFSWVIWPVWVPFSIYFLEPPGSRRKLPLLGFALAGLVFGLILFVPHLFHPDWVNVRINRQSLAYEDTMFLDYLIPRWLTYLIYVFLLITPTMISTYLHIRLFGLTLIAITVVDYTFLSFAYISFFCFLAGLGTLHLIYIIVWNKCCRECPELFR</sequence>
<dbReference type="InterPro" id="IPR046737">
    <property type="entry name" value="DUF6629"/>
</dbReference>
<evidence type="ECO:0000256" key="1">
    <source>
        <dbReference type="SAM" id="Phobius"/>
    </source>
</evidence>
<dbReference type="Pfam" id="PF20334">
    <property type="entry name" value="DUF6629"/>
    <property type="match status" value="1"/>
</dbReference>
<feature type="transmembrane region" description="Helical" evidence="1">
    <location>
        <begin position="142"/>
        <end position="162"/>
    </location>
</feature>
<keyword evidence="1" id="KW-0812">Transmembrane</keyword>
<keyword evidence="1" id="KW-0472">Membrane</keyword>
<gene>
    <name evidence="2" type="ordered locus">Nham_4363</name>
</gene>
<geneLocation type="plasmid" evidence="3">
    <name>pNITHX2</name>
</geneLocation>
<keyword evidence="2" id="KW-0614">Plasmid</keyword>